<reference evidence="1 2" key="1">
    <citation type="journal article" date="2012" name="Front. Microbiol.">
        <title>Redundancy and modularity in membrane-associated dissimilatory nitrate reduction in Bacillus.</title>
        <authorList>
            <person name="Heylen K."/>
            <person name="Keltjens J."/>
        </authorList>
    </citation>
    <scope>NUCLEOTIDE SEQUENCE [LARGE SCALE GENOMIC DNA]</scope>
    <source>
        <strain evidence="2">LMG 21833T</strain>
    </source>
</reference>
<evidence type="ECO:0008006" key="3">
    <source>
        <dbReference type="Google" id="ProtNLM"/>
    </source>
</evidence>
<organism evidence="1 2">
    <name type="scientific">Neobacillus bataviensis LMG 21833</name>
    <dbReference type="NCBI Taxonomy" id="1117379"/>
    <lineage>
        <taxon>Bacteria</taxon>
        <taxon>Bacillati</taxon>
        <taxon>Bacillota</taxon>
        <taxon>Bacilli</taxon>
        <taxon>Bacillales</taxon>
        <taxon>Bacillaceae</taxon>
        <taxon>Neobacillus</taxon>
    </lineage>
</organism>
<protein>
    <recommendedName>
        <fullName evidence="3">BA3454 family stress response protein</fullName>
    </recommendedName>
</protein>
<proteinExistence type="predicted"/>
<evidence type="ECO:0000313" key="2">
    <source>
        <dbReference type="Proteomes" id="UP000006316"/>
    </source>
</evidence>
<dbReference type="InterPro" id="IPR049728">
    <property type="entry name" value="BA3454-like"/>
</dbReference>
<comment type="caution">
    <text evidence="1">The sequence shown here is derived from an EMBL/GenBank/DDBJ whole genome shotgun (WGS) entry which is preliminary data.</text>
</comment>
<evidence type="ECO:0000313" key="1">
    <source>
        <dbReference type="EMBL" id="EKN70453.1"/>
    </source>
</evidence>
<dbReference type="AlphaFoldDB" id="K6DQH8"/>
<dbReference type="PATRIC" id="fig|1117379.3.peg.1122"/>
<dbReference type="STRING" id="1117379.BABA_05386"/>
<keyword evidence="2" id="KW-1185">Reference proteome</keyword>
<dbReference type="EMBL" id="AJLS01000038">
    <property type="protein sequence ID" value="EKN70453.1"/>
    <property type="molecule type" value="Genomic_DNA"/>
</dbReference>
<accession>K6DQH8</accession>
<sequence>MIEVTVTVSFKGKNYKTNVIAKKGITNKAIKNIAEKQVLKQWSE</sequence>
<dbReference type="Proteomes" id="UP000006316">
    <property type="component" value="Unassembled WGS sequence"/>
</dbReference>
<name>K6DQH8_9BACI</name>
<dbReference type="OrthoDB" id="2721802at2"/>
<dbReference type="RefSeq" id="WP_007084106.1">
    <property type="nucleotide sequence ID" value="NZ_AJLS01000038.1"/>
</dbReference>
<gene>
    <name evidence="1" type="ORF">BABA_05386</name>
</gene>
<dbReference type="NCBIfam" id="NF033491">
    <property type="entry name" value="BA3454_fam"/>
    <property type="match status" value="1"/>
</dbReference>